<feature type="transmembrane region" description="Helical" evidence="14">
    <location>
        <begin position="366"/>
        <end position="392"/>
    </location>
</feature>
<dbReference type="InterPro" id="IPR003945">
    <property type="entry name" value="NU5C-like"/>
</dbReference>
<keyword evidence="10 14" id="KW-0472">Membrane</keyword>
<feature type="transmembrane region" description="Helical" evidence="14">
    <location>
        <begin position="332"/>
        <end position="354"/>
    </location>
</feature>
<dbReference type="InterPro" id="IPR001516">
    <property type="entry name" value="Proton_antipo_N"/>
</dbReference>
<feature type="domain" description="NADH:quinone oxidoreductase/Mrp antiporter transmembrane" evidence="15">
    <location>
        <begin position="192"/>
        <end position="485"/>
    </location>
</feature>
<evidence type="ECO:0000256" key="4">
    <source>
        <dbReference type="ARBA" id="ARBA00022719"/>
    </source>
</evidence>
<evidence type="ECO:0000256" key="7">
    <source>
        <dbReference type="ARBA" id="ARBA00022967"/>
    </source>
</evidence>
<feature type="transmembrane region" description="Helical" evidence="14">
    <location>
        <begin position="516"/>
        <end position="537"/>
    </location>
</feature>
<feature type="transmembrane region" description="Helical" evidence="14">
    <location>
        <begin position="671"/>
        <end position="688"/>
    </location>
</feature>
<dbReference type="Gene3D" id="1.20.5.2700">
    <property type="match status" value="1"/>
</dbReference>
<feature type="transmembrane region" description="Helical" evidence="14">
    <location>
        <begin position="398"/>
        <end position="418"/>
    </location>
</feature>
<feature type="transmembrane region" description="Helical" evidence="14">
    <location>
        <begin position="143"/>
        <end position="163"/>
    </location>
</feature>
<comment type="catalytic activity">
    <reaction evidence="11">
        <text>a plastoquinone + NADPH + (n+1) H(+)(in) = a plastoquinol + NADP(+) + n H(+)(out)</text>
        <dbReference type="Rhea" id="RHEA:42612"/>
        <dbReference type="Rhea" id="RHEA-COMP:9561"/>
        <dbReference type="Rhea" id="RHEA-COMP:9562"/>
        <dbReference type="ChEBI" id="CHEBI:15378"/>
        <dbReference type="ChEBI" id="CHEBI:17757"/>
        <dbReference type="ChEBI" id="CHEBI:57783"/>
        <dbReference type="ChEBI" id="CHEBI:58349"/>
        <dbReference type="ChEBI" id="CHEBI:62192"/>
    </reaction>
</comment>
<gene>
    <name evidence="18" type="ORF">ENG14_04805</name>
</gene>
<accession>A0A7C0WTZ7</accession>
<feature type="transmembrane region" description="Helical" evidence="14">
    <location>
        <begin position="238"/>
        <end position="254"/>
    </location>
</feature>
<proteinExistence type="inferred from homology"/>
<dbReference type="PANTHER" id="PTHR42829:SF2">
    <property type="entry name" value="NADH-UBIQUINONE OXIDOREDUCTASE CHAIN 5"/>
    <property type="match status" value="1"/>
</dbReference>
<evidence type="ECO:0000256" key="5">
    <source>
        <dbReference type="ARBA" id="ARBA00022857"/>
    </source>
</evidence>
<dbReference type="Proteomes" id="UP000886355">
    <property type="component" value="Unassembled WGS sequence"/>
</dbReference>
<dbReference type="GO" id="GO:0012505">
    <property type="term" value="C:endomembrane system"/>
    <property type="evidence" value="ECO:0007669"/>
    <property type="project" value="UniProtKB-SubCell"/>
</dbReference>
<evidence type="ECO:0000256" key="8">
    <source>
        <dbReference type="ARBA" id="ARBA00022989"/>
    </source>
</evidence>
<name>A0A7C0WTZ7_9BACT</name>
<keyword evidence="6" id="KW-0618">Plastoquinone</keyword>
<keyword evidence="3 13" id="KW-0812">Transmembrane</keyword>
<evidence type="ECO:0000256" key="2">
    <source>
        <dbReference type="ARBA" id="ARBA00008200"/>
    </source>
</evidence>
<feature type="transmembrane region" description="Helical" evidence="14">
    <location>
        <begin position="59"/>
        <end position="78"/>
    </location>
</feature>
<comment type="subcellular location">
    <subcellularLocation>
        <location evidence="1">Endomembrane system</location>
        <topology evidence="1">Multi-pass membrane protein</topology>
    </subcellularLocation>
    <subcellularLocation>
        <location evidence="13">Membrane</location>
        <topology evidence="13">Multi-pass membrane protein</topology>
    </subcellularLocation>
</comment>
<dbReference type="GO" id="GO:0042773">
    <property type="term" value="P:ATP synthesis coupled electron transport"/>
    <property type="evidence" value="ECO:0007669"/>
    <property type="project" value="InterPro"/>
</dbReference>
<feature type="transmembrane region" description="Helical" evidence="14">
    <location>
        <begin position="199"/>
        <end position="217"/>
    </location>
</feature>
<comment type="similarity">
    <text evidence="2">Belongs to the complex I subunit 5 family.</text>
</comment>
<reference evidence="18" key="1">
    <citation type="journal article" date="2020" name="mSystems">
        <title>Genome- and Community-Level Interaction Insights into Carbon Utilization and Element Cycling Functions of Hydrothermarchaeota in Hydrothermal Sediment.</title>
        <authorList>
            <person name="Zhou Z."/>
            <person name="Liu Y."/>
            <person name="Xu W."/>
            <person name="Pan J."/>
            <person name="Luo Z.H."/>
            <person name="Li M."/>
        </authorList>
    </citation>
    <scope>NUCLEOTIDE SEQUENCE [LARGE SCALE GENOMIC DNA]</scope>
    <source>
        <strain evidence="18">HyVt-19</strain>
    </source>
</reference>
<evidence type="ECO:0000256" key="3">
    <source>
        <dbReference type="ARBA" id="ARBA00022692"/>
    </source>
</evidence>
<dbReference type="Pfam" id="PF00361">
    <property type="entry name" value="Proton_antipo_M"/>
    <property type="match status" value="1"/>
</dbReference>
<feature type="transmembrane region" description="Helical" evidence="14">
    <location>
        <begin position="6"/>
        <end position="26"/>
    </location>
</feature>
<feature type="domain" description="NADH:ubiquinone/plastoquinone oxidoreductase chloroplast chain 5 C-terminal" evidence="17">
    <location>
        <begin position="506"/>
        <end position="633"/>
    </location>
</feature>
<dbReference type="GO" id="GO:0048038">
    <property type="term" value="F:quinone binding"/>
    <property type="evidence" value="ECO:0007669"/>
    <property type="project" value="UniProtKB-KW"/>
</dbReference>
<dbReference type="PRINTS" id="PR01435">
    <property type="entry name" value="NPOXDRDTASE5"/>
</dbReference>
<dbReference type="NCBIfam" id="NF005141">
    <property type="entry name" value="PRK06590.1"/>
    <property type="match status" value="1"/>
</dbReference>
<sequence>MFDYIILVPLFPLFGAFLNGIFGVFADKWEKRLVHVVSSAAIGVAFTIFLFLLYQRVSFSIALVALIPALGAFINVLFGYRWNKTLVHSVGVGSVGIAFLLSALAFYQLLGLPPHERFIEVPFYKWMVSGGLSLDIGFLLDPLSMVMMLAVTGVSFLIHVYSIGYMHDDPSYARFFSYLNLFVFFMLILVMANSFPVMFVGWEGVGLCSYLLIGFWFEDDYNAYAGNKAFIVNRIGDYGFLLGMFLIFVTFHSLNYSDVFENAQHVLTYNGFIATAITLLLFMGATGKSAQIPLYVWLPDAMAGPTPVSALIHAATMVTAGVYMVARCNALFTMAPVSMAVVAAVGAATAIFAASMGFAQRDIKRILAYSTISQLGYMFLAVGVGAFAAGIFHLVTHAFFKALLFLSAGSVIHAMGGEQDVMKMGGLRKYIRATFVTAFIATLAISGMPGFSGFFSKDEILWYAYSSPYGSPILWFIGAVTAGMTAFYMFRWLFLIFYGEERMDEETKHHIHESPYVMLIPLFVLAFLSVVGGYIGIPEALGGKNHLHHFLEPITEHAYKVEWHEYPHFLEYALMAISTGLAFLGFLAAYWCYIKDPSLPVRFAEKYHRLYEVVYNKYFVDEIYNGSFVRGVLGSAFSSKKFDEVVVDGAVNGTGKSIYLFGSILSRIQTGYIYHYIWGIVIGLLILLV</sequence>
<dbReference type="InterPro" id="IPR001750">
    <property type="entry name" value="ND/Mrp_TM"/>
</dbReference>
<dbReference type="Pfam" id="PF00662">
    <property type="entry name" value="Proton_antipo_N"/>
    <property type="match status" value="1"/>
</dbReference>
<feature type="transmembrane region" description="Helical" evidence="14">
    <location>
        <begin position="33"/>
        <end position="53"/>
    </location>
</feature>
<dbReference type="GO" id="GO:0015990">
    <property type="term" value="P:electron transport coupled proton transport"/>
    <property type="evidence" value="ECO:0007669"/>
    <property type="project" value="TreeGrafter"/>
</dbReference>
<organism evidence="18">
    <name type="scientific">Thermodesulforhabdus norvegica</name>
    <dbReference type="NCBI Taxonomy" id="39841"/>
    <lineage>
        <taxon>Bacteria</taxon>
        <taxon>Pseudomonadati</taxon>
        <taxon>Thermodesulfobacteriota</taxon>
        <taxon>Syntrophobacteria</taxon>
        <taxon>Syntrophobacterales</taxon>
        <taxon>Thermodesulforhabdaceae</taxon>
        <taxon>Thermodesulforhabdus</taxon>
    </lineage>
</organism>
<evidence type="ECO:0000259" key="15">
    <source>
        <dbReference type="Pfam" id="PF00361"/>
    </source>
</evidence>
<comment type="catalytic activity">
    <reaction evidence="12">
        <text>a plastoquinone + NADH + (n+1) H(+)(in) = a plastoquinol + NAD(+) + n H(+)(out)</text>
        <dbReference type="Rhea" id="RHEA:42608"/>
        <dbReference type="Rhea" id="RHEA-COMP:9561"/>
        <dbReference type="Rhea" id="RHEA-COMP:9562"/>
        <dbReference type="ChEBI" id="CHEBI:15378"/>
        <dbReference type="ChEBI" id="CHEBI:17757"/>
        <dbReference type="ChEBI" id="CHEBI:57540"/>
        <dbReference type="ChEBI" id="CHEBI:57945"/>
        <dbReference type="ChEBI" id="CHEBI:62192"/>
    </reaction>
</comment>
<dbReference type="EMBL" id="DQZW01000226">
    <property type="protein sequence ID" value="HDL90203.1"/>
    <property type="molecule type" value="Genomic_DNA"/>
</dbReference>
<dbReference type="GO" id="GO:0003954">
    <property type="term" value="F:NADH dehydrogenase activity"/>
    <property type="evidence" value="ECO:0007669"/>
    <property type="project" value="TreeGrafter"/>
</dbReference>
<evidence type="ECO:0000256" key="13">
    <source>
        <dbReference type="RuleBase" id="RU000320"/>
    </source>
</evidence>
<dbReference type="PANTHER" id="PTHR42829">
    <property type="entry name" value="NADH-UBIQUINONE OXIDOREDUCTASE CHAIN 5"/>
    <property type="match status" value="1"/>
</dbReference>
<comment type="caution">
    <text evidence="18">The sequence shown here is derived from an EMBL/GenBank/DDBJ whole genome shotgun (WGS) entry which is preliminary data.</text>
</comment>
<keyword evidence="4" id="KW-0874">Quinone</keyword>
<keyword evidence="8 14" id="KW-1133">Transmembrane helix</keyword>
<feature type="transmembrane region" description="Helical" evidence="14">
    <location>
        <begin position="175"/>
        <end position="193"/>
    </location>
</feature>
<evidence type="ECO:0000256" key="10">
    <source>
        <dbReference type="ARBA" id="ARBA00023136"/>
    </source>
</evidence>
<dbReference type="Pfam" id="PF01010">
    <property type="entry name" value="Proton_antipo_C"/>
    <property type="match status" value="1"/>
</dbReference>
<feature type="transmembrane region" description="Helical" evidence="14">
    <location>
        <begin position="472"/>
        <end position="495"/>
    </location>
</feature>
<evidence type="ECO:0000313" key="18">
    <source>
        <dbReference type="EMBL" id="HDL90203.1"/>
    </source>
</evidence>
<keyword evidence="5" id="KW-0521">NADP</keyword>
<feature type="transmembrane region" description="Helical" evidence="14">
    <location>
        <begin position="266"/>
        <end position="287"/>
    </location>
</feature>
<evidence type="ECO:0000259" key="17">
    <source>
        <dbReference type="Pfam" id="PF01010"/>
    </source>
</evidence>
<protein>
    <submittedName>
        <fullName evidence="18">NADH-quinone oxidoreductase subunit L</fullName>
    </submittedName>
</protein>
<keyword evidence="9" id="KW-0520">NAD</keyword>
<evidence type="ECO:0000259" key="16">
    <source>
        <dbReference type="Pfam" id="PF00662"/>
    </source>
</evidence>
<evidence type="ECO:0000256" key="11">
    <source>
        <dbReference type="ARBA" id="ARBA00047726"/>
    </source>
</evidence>
<dbReference type="PRINTS" id="PR01434">
    <property type="entry name" value="NADHDHGNASE5"/>
</dbReference>
<dbReference type="GO" id="GO:0016020">
    <property type="term" value="C:membrane"/>
    <property type="evidence" value="ECO:0007669"/>
    <property type="project" value="UniProtKB-SubCell"/>
</dbReference>
<evidence type="ECO:0000256" key="6">
    <source>
        <dbReference type="ARBA" id="ARBA00022957"/>
    </source>
</evidence>
<dbReference type="GO" id="GO:0008137">
    <property type="term" value="F:NADH dehydrogenase (ubiquinone) activity"/>
    <property type="evidence" value="ECO:0007669"/>
    <property type="project" value="InterPro"/>
</dbReference>
<feature type="transmembrane region" description="Helical" evidence="14">
    <location>
        <begin position="572"/>
        <end position="593"/>
    </location>
</feature>
<evidence type="ECO:0000256" key="1">
    <source>
        <dbReference type="ARBA" id="ARBA00004127"/>
    </source>
</evidence>
<evidence type="ECO:0000256" key="12">
    <source>
        <dbReference type="ARBA" id="ARBA00048026"/>
    </source>
</evidence>
<evidence type="ECO:0000256" key="14">
    <source>
        <dbReference type="SAM" id="Phobius"/>
    </source>
</evidence>
<keyword evidence="7" id="KW-1278">Translocase</keyword>
<feature type="transmembrane region" description="Helical" evidence="14">
    <location>
        <begin position="90"/>
        <end position="110"/>
    </location>
</feature>
<dbReference type="InterPro" id="IPR002128">
    <property type="entry name" value="NADH_UbQ_OxRdtase_chlpt_su5_C"/>
</dbReference>
<dbReference type="InterPro" id="IPR018393">
    <property type="entry name" value="NADHpl_OxRdtase_5_subgr"/>
</dbReference>
<feature type="transmembrane region" description="Helical" evidence="14">
    <location>
        <begin position="430"/>
        <end position="452"/>
    </location>
</feature>
<feature type="domain" description="NADH-Ubiquinone oxidoreductase (complex I) chain 5 N-terminal" evidence="16">
    <location>
        <begin position="126"/>
        <end position="176"/>
    </location>
</feature>
<dbReference type="NCBIfam" id="TIGR01974">
    <property type="entry name" value="NDH_I_L"/>
    <property type="match status" value="1"/>
</dbReference>
<evidence type="ECO:0000256" key="9">
    <source>
        <dbReference type="ARBA" id="ARBA00023027"/>
    </source>
</evidence>
<dbReference type="AlphaFoldDB" id="A0A7C0WTZ7"/>